<dbReference type="AlphaFoldDB" id="A0AAV7WE68"/>
<accession>A0AAV7WE68</accession>
<feature type="region of interest" description="Disordered" evidence="1">
    <location>
        <begin position="1"/>
        <end position="41"/>
    </location>
</feature>
<organism evidence="2 3">
    <name type="scientific">Pleurodeles waltl</name>
    <name type="common">Iberian ribbed newt</name>
    <dbReference type="NCBI Taxonomy" id="8319"/>
    <lineage>
        <taxon>Eukaryota</taxon>
        <taxon>Metazoa</taxon>
        <taxon>Chordata</taxon>
        <taxon>Craniata</taxon>
        <taxon>Vertebrata</taxon>
        <taxon>Euteleostomi</taxon>
        <taxon>Amphibia</taxon>
        <taxon>Batrachia</taxon>
        <taxon>Caudata</taxon>
        <taxon>Salamandroidea</taxon>
        <taxon>Salamandridae</taxon>
        <taxon>Pleurodelinae</taxon>
        <taxon>Pleurodeles</taxon>
    </lineage>
</organism>
<sequence>MNNASRMDADSSVSGAWPRTRRWRTPEFLAPEGPARKRPKARLLWACRGPSGGAGPEEVAERVWAHAATPESAGGRNRPVGELGSWRPEHAAEAAASRRATIRRGVRADGAGRRGTPDEPPSRGCGSAGRGPRAREWLRPVGVQRGSAPGGGRPQENMGAGPRSRSWPRVGLRTEAARGRSARGQRGTPEESPRCGGVAGWGRDPTRREGRRSGRRGTPDESPAAAEVPEGAREWLRPVGVQRGSAPGGGRPQENMGAGPRSRSWPRAGLRTEAARGRSARGQRGTPEESPRCGRVAGWGPMAQL</sequence>
<dbReference type="EMBL" id="JANPWB010000002">
    <property type="protein sequence ID" value="KAJ1211319.1"/>
    <property type="molecule type" value="Genomic_DNA"/>
</dbReference>
<feature type="region of interest" description="Disordered" evidence="1">
    <location>
        <begin position="65"/>
        <end position="305"/>
    </location>
</feature>
<evidence type="ECO:0000313" key="2">
    <source>
        <dbReference type="EMBL" id="KAJ1211319.1"/>
    </source>
</evidence>
<feature type="compositionally biased region" description="Basic and acidic residues" evidence="1">
    <location>
        <begin position="106"/>
        <end position="121"/>
    </location>
</feature>
<reference evidence="2" key="1">
    <citation type="journal article" date="2022" name="bioRxiv">
        <title>Sequencing and chromosome-scale assembly of the giantPleurodeles waltlgenome.</title>
        <authorList>
            <person name="Brown T."/>
            <person name="Elewa A."/>
            <person name="Iarovenko S."/>
            <person name="Subramanian E."/>
            <person name="Araus A.J."/>
            <person name="Petzold A."/>
            <person name="Susuki M."/>
            <person name="Suzuki K.-i.T."/>
            <person name="Hayashi T."/>
            <person name="Toyoda A."/>
            <person name="Oliveira C."/>
            <person name="Osipova E."/>
            <person name="Leigh N.D."/>
            <person name="Simon A."/>
            <person name="Yun M.H."/>
        </authorList>
    </citation>
    <scope>NUCLEOTIDE SEQUENCE</scope>
    <source>
        <strain evidence="2">20211129_DDA</strain>
        <tissue evidence="2">Liver</tissue>
    </source>
</reference>
<dbReference type="Proteomes" id="UP001066276">
    <property type="component" value="Chromosome 1_2"/>
</dbReference>
<name>A0AAV7WE68_PLEWA</name>
<keyword evidence="3" id="KW-1185">Reference proteome</keyword>
<evidence type="ECO:0000313" key="3">
    <source>
        <dbReference type="Proteomes" id="UP001066276"/>
    </source>
</evidence>
<protein>
    <submittedName>
        <fullName evidence="2">Uncharacterized protein</fullName>
    </submittedName>
</protein>
<comment type="caution">
    <text evidence="2">The sequence shown here is derived from an EMBL/GenBank/DDBJ whole genome shotgun (WGS) entry which is preliminary data.</text>
</comment>
<proteinExistence type="predicted"/>
<evidence type="ECO:0000256" key="1">
    <source>
        <dbReference type="SAM" id="MobiDB-lite"/>
    </source>
</evidence>
<gene>
    <name evidence="2" type="ORF">NDU88_006679</name>
</gene>